<dbReference type="Proteomes" id="UP000002350">
    <property type="component" value="Chromosome"/>
</dbReference>
<organism evidence="1 2">
    <name type="scientific">Shewanella violacea (strain JCM 10179 / CIP 106290 / LMG 19151 / DSS12)</name>
    <dbReference type="NCBI Taxonomy" id="637905"/>
    <lineage>
        <taxon>Bacteria</taxon>
        <taxon>Pseudomonadati</taxon>
        <taxon>Pseudomonadota</taxon>
        <taxon>Gammaproteobacteria</taxon>
        <taxon>Alteromonadales</taxon>
        <taxon>Shewanellaceae</taxon>
        <taxon>Shewanella</taxon>
    </lineage>
</organism>
<name>D4ZKN3_SHEVD</name>
<evidence type="ECO:0000313" key="1">
    <source>
        <dbReference type="EMBL" id="BAJ02232.1"/>
    </source>
</evidence>
<dbReference type="OrthoDB" id="6267269at2"/>
<dbReference type="AlphaFoldDB" id="D4ZKN3"/>
<proteinExistence type="predicted"/>
<reference evidence="2" key="1">
    <citation type="journal article" date="2010" name="Mol. Biosyst.">
        <title>Complete genome sequence and comparative analysis of Shewanella violacea, a psychrophilic and piezophilic bacterium from deep sea floor sediments.</title>
        <authorList>
            <person name="Aono E."/>
            <person name="Baba T."/>
            <person name="Ara T."/>
            <person name="Nishi T."/>
            <person name="Nakamichi T."/>
            <person name="Inamoto E."/>
            <person name="Toyonaga H."/>
            <person name="Hasegawa M."/>
            <person name="Takai Y."/>
            <person name="Okumura Y."/>
            <person name="Baba M."/>
            <person name="Tomita M."/>
            <person name="Kato C."/>
            <person name="Oshima T."/>
            <person name="Nakasone K."/>
            <person name="Mori H."/>
        </authorList>
    </citation>
    <scope>NUCLEOTIDE SEQUENCE [LARGE SCALE GENOMIC DNA]</scope>
    <source>
        <strain evidence="2">JCM 10179 / CIP 106290 / LMG 19151 / DSS12</strain>
    </source>
</reference>
<dbReference type="STRING" id="637905.SVI_2261"/>
<gene>
    <name evidence="1" type="ordered locus">SVI_2261</name>
</gene>
<accession>D4ZKN3</accession>
<dbReference type="KEGG" id="svo:SVI_2261"/>
<dbReference type="HOGENOM" id="CLU_1915677_0_0_6"/>
<keyword evidence="2" id="KW-1185">Reference proteome</keyword>
<protein>
    <submittedName>
        <fullName evidence="1">Uncharacterized protein</fullName>
    </submittedName>
</protein>
<dbReference type="RefSeq" id="WP_013051537.1">
    <property type="nucleotide sequence ID" value="NC_014012.1"/>
</dbReference>
<dbReference type="EMBL" id="AP011177">
    <property type="protein sequence ID" value="BAJ02232.1"/>
    <property type="molecule type" value="Genomic_DNA"/>
</dbReference>
<dbReference type="eggNOG" id="ENOG50345G4">
    <property type="taxonomic scope" value="Bacteria"/>
</dbReference>
<evidence type="ECO:0000313" key="2">
    <source>
        <dbReference type="Proteomes" id="UP000002350"/>
    </source>
</evidence>
<sequence length="132" mass="15105">MMKMIDRLVNYGLLVSTLAQGKMTWQLGKRKAAVIELNQSASIGVVINVPIETESDWLRHMSLVLAACEEARDCGLEYQNNEWILWRYYDESQDEDALYQALLFQQALANFLEKDRGQILEQHSASIVGRVV</sequence>